<dbReference type="AlphaFoldDB" id="A0A9N9VWM4"/>
<sequence length="551" mass="62880">MDPSSPLSPLLSLPYGIRKRIFVFAGLVRECPITITPVSRPTLYFGTQQLSPSLGFFGCAYPYRKQRKPDRVSHGYNPECDCPDLPKQLLCVCRSLHKEAVELLYSENKFVVRAHHHVEDLDILKTLPVYGIRALRYLLVRLNSWPCARGHSLSNPKYDACIICPHEAPQSRISASDPELSTGNNLSESIIKCWTEICQRLSGIVIAGTLHLEFICDAQDLETAHRVIEPMSSLPRLRECIMRLGRKKDYSLRSLAESTAHQLTRGVEKKKRPPSMSFSFLPREIRLQILWFTNLGPGGTFLKGTHHELEIIHVDRGRFAHEIGYRRGFRTCCLDCSFTKLHCSCPLNYASYSASCCCRVLPLELSLVSQQMHVDAVEVFFSTNPFEFRGPFSDTQKMLETLSPRSLKQLRHLVFDMGFSNPYFRDQDQLQWHSLLSFMNKHCNISQLCIAIDFSLSMDIDAVFESEDEAKTIEMIYHGYVALVRAVKTELSSLADFHIDLGISWELEPVLEKYIMGPEYDSENGNRYSKTVSEIAGDEIYRQIPPCHKDL</sequence>
<name>A0A9N9VWM4_9HYPO</name>
<comment type="caution">
    <text evidence="1">The sequence shown here is derived from an EMBL/GenBank/DDBJ whole genome shotgun (WGS) entry which is preliminary data.</text>
</comment>
<dbReference type="OrthoDB" id="5126984at2759"/>
<accession>A0A9N9VWM4</accession>
<reference evidence="1" key="1">
    <citation type="submission" date="2021-10" db="EMBL/GenBank/DDBJ databases">
        <authorList>
            <person name="Piombo E."/>
        </authorList>
    </citation>
    <scope>NUCLEOTIDE SEQUENCE</scope>
</reference>
<dbReference type="InterPro" id="IPR038883">
    <property type="entry name" value="AN11006-like"/>
</dbReference>
<dbReference type="EMBL" id="CABFNQ020000743">
    <property type="protein sequence ID" value="CAH0031616.1"/>
    <property type="molecule type" value="Genomic_DNA"/>
</dbReference>
<dbReference type="PANTHER" id="PTHR42085">
    <property type="entry name" value="F-BOX DOMAIN-CONTAINING PROTEIN"/>
    <property type="match status" value="1"/>
</dbReference>
<dbReference type="Proteomes" id="UP000696573">
    <property type="component" value="Unassembled WGS sequence"/>
</dbReference>
<dbReference type="PANTHER" id="PTHR42085:SF6">
    <property type="entry name" value="F-BOX DOMAIN-CONTAINING PROTEIN"/>
    <property type="match status" value="1"/>
</dbReference>
<proteinExistence type="predicted"/>
<keyword evidence="2" id="KW-1185">Reference proteome</keyword>
<organism evidence="1 2">
    <name type="scientific">Clonostachys rhizophaga</name>
    <dbReference type="NCBI Taxonomy" id="160324"/>
    <lineage>
        <taxon>Eukaryota</taxon>
        <taxon>Fungi</taxon>
        <taxon>Dikarya</taxon>
        <taxon>Ascomycota</taxon>
        <taxon>Pezizomycotina</taxon>
        <taxon>Sordariomycetes</taxon>
        <taxon>Hypocreomycetidae</taxon>
        <taxon>Hypocreales</taxon>
        <taxon>Bionectriaceae</taxon>
        <taxon>Clonostachys</taxon>
    </lineage>
</organism>
<evidence type="ECO:0000313" key="2">
    <source>
        <dbReference type="Proteomes" id="UP000696573"/>
    </source>
</evidence>
<protein>
    <submittedName>
        <fullName evidence="1">Uncharacterized protein</fullName>
    </submittedName>
</protein>
<evidence type="ECO:0000313" key="1">
    <source>
        <dbReference type="EMBL" id="CAH0031616.1"/>
    </source>
</evidence>
<gene>
    <name evidence="1" type="ORF">CRHIZ90672A_00014407</name>
</gene>